<proteinExistence type="predicted"/>
<dbReference type="Proteomes" id="UP001549086">
    <property type="component" value="Unassembled WGS sequence"/>
</dbReference>
<reference evidence="1 2" key="1">
    <citation type="submission" date="2024-06" db="EMBL/GenBank/DDBJ databases">
        <title>Genomic Encyclopedia of Type Strains, Phase IV (KMG-IV): sequencing the most valuable type-strain genomes for metagenomic binning, comparative biology and taxonomic classification.</title>
        <authorList>
            <person name="Goeker M."/>
        </authorList>
    </citation>
    <scope>NUCLEOTIDE SEQUENCE [LARGE SCALE GENOMIC DNA]</scope>
    <source>
        <strain evidence="1 2">DSM 23649</strain>
    </source>
</reference>
<comment type="caution">
    <text evidence="1">The sequence shown here is derived from an EMBL/GenBank/DDBJ whole genome shotgun (WGS) entry which is preliminary data.</text>
</comment>
<evidence type="ECO:0008006" key="3">
    <source>
        <dbReference type="Google" id="ProtNLM"/>
    </source>
</evidence>
<dbReference type="EMBL" id="JBEPLI010000019">
    <property type="protein sequence ID" value="MET3590286.1"/>
    <property type="molecule type" value="Genomic_DNA"/>
</dbReference>
<name>A0ABV2HIA9_9HYPH</name>
<dbReference type="InterPro" id="IPR025157">
    <property type="entry name" value="Hemagglutinin_rpt"/>
</dbReference>
<keyword evidence="2" id="KW-1185">Reference proteome</keyword>
<gene>
    <name evidence="1" type="ORF">ABID23_001391</name>
</gene>
<evidence type="ECO:0000313" key="1">
    <source>
        <dbReference type="EMBL" id="MET3590286.1"/>
    </source>
</evidence>
<protein>
    <recommendedName>
        <fullName evidence="3">Filamentous hemagglutinin</fullName>
    </recommendedName>
</protein>
<dbReference type="Pfam" id="PF13332">
    <property type="entry name" value="Fil_haemagg_2"/>
    <property type="match status" value="2"/>
</dbReference>
<sequence>MNVVGSDFAAQEDIKLSAAHDVNVLPGHNHHSASTQEERSAFGFQLEKNRTGASLSVGASSTKDTGDQWEKASVQSNFTAGRDVQFNANHDVNMQATNVSADRDVNIDAGNNITLSESYNISKGQETHEKSFAGVTTAVNVGALGTVQDMMDAADRMNNKDGNSKVGNTLLTGIKINHLFNKGSNFIDWLGGNTGERGNVTKGLSSTLGGIGGFTKGALADIADASASVTVGFNREKAEASSHTSTAMTTTIEGGRGVNIEAHKGSIHGKGTDIFAGINPMQNNDAKSGNINLEAGQHIIFESVQNTQSTENNIESTSVNVGTSYGVGVQEQWATPRLIKEKVLVKLFSRKTATLWAPILFTPAVEKTPH</sequence>
<evidence type="ECO:0000313" key="2">
    <source>
        <dbReference type="Proteomes" id="UP001549086"/>
    </source>
</evidence>
<accession>A0ABV2HIA9</accession>
<organism evidence="1 2">
    <name type="scientific">Bartonella silvatica</name>
    <dbReference type="NCBI Taxonomy" id="357760"/>
    <lineage>
        <taxon>Bacteria</taxon>
        <taxon>Pseudomonadati</taxon>
        <taxon>Pseudomonadota</taxon>
        <taxon>Alphaproteobacteria</taxon>
        <taxon>Hyphomicrobiales</taxon>
        <taxon>Bartonellaceae</taxon>
        <taxon>Bartonella</taxon>
    </lineage>
</organism>